<protein>
    <submittedName>
        <fullName evidence="10">Ger(X)C family spore germination protein</fullName>
    </submittedName>
</protein>
<evidence type="ECO:0000256" key="1">
    <source>
        <dbReference type="ARBA" id="ARBA00004635"/>
    </source>
</evidence>
<evidence type="ECO:0000313" key="10">
    <source>
        <dbReference type="EMBL" id="MBK3493762.1"/>
    </source>
</evidence>
<dbReference type="Proteomes" id="UP000618943">
    <property type="component" value="Unassembled WGS sequence"/>
</dbReference>
<dbReference type="InterPro" id="IPR057336">
    <property type="entry name" value="GerAC_N"/>
</dbReference>
<comment type="similarity">
    <text evidence="2">Belongs to the GerABKC lipoprotein family.</text>
</comment>
<keyword evidence="7" id="KW-0449">Lipoprotein</keyword>
<evidence type="ECO:0000256" key="2">
    <source>
        <dbReference type="ARBA" id="ARBA00007886"/>
    </source>
</evidence>
<dbReference type="RefSeq" id="WP_200747797.1">
    <property type="nucleotide sequence ID" value="NZ_JAEOAH010000003.1"/>
</dbReference>
<evidence type="ECO:0000313" key="11">
    <source>
        <dbReference type="Proteomes" id="UP000618943"/>
    </source>
</evidence>
<proteinExistence type="inferred from homology"/>
<dbReference type="Gene3D" id="3.30.300.210">
    <property type="entry name" value="Nutrient germinant receptor protein C, domain 3"/>
    <property type="match status" value="1"/>
</dbReference>
<gene>
    <name evidence="10" type="ORF">JFL43_02580</name>
</gene>
<dbReference type="EMBL" id="JAEOAH010000003">
    <property type="protein sequence ID" value="MBK3493762.1"/>
    <property type="molecule type" value="Genomic_DNA"/>
</dbReference>
<evidence type="ECO:0000256" key="4">
    <source>
        <dbReference type="ARBA" id="ARBA00022729"/>
    </source>
</evidence>
<keyword evidence="6" id="KW-0564">Palmitate</keyword>
<dbReference type="InterPro" id="IPR008844">
    <property type="entry name" value="Spore_GerAC-like"/>
</dbReference>
<sequence>MKRITIIIFLLSLTLLLNGCWSKRELNELAIVMALGIDKTDDEFEVTMQIVNPSEISSKQPSGKNSPVVSYHAKGKSLFEALRRTTALTPRKPYFSHLQMLVIGEELAADGINQSLDFLARDHEVRNDFYIVVADQSTAKEVLNVLTPIEKVPANKLKNSNEGSQKSWASTSTIQLDKLINNLSSDGKSTVLSTIEIVGDKKLGIDPTNVERIETPVILVYTGLSVFKEDKLVGQLNEEESQGYNFIQDELKSTIEIMSCPKGGNLSTEIIKSKTKVKGKIINGTPSIDVTINVDQNVGEVECDIDLSKIKTIHMINKSTSKLIKDKIKKSLDSIQKKYQADVVGFGEAIHRADPKEWKKIKGNWESLFPELKVNVKVNVNTRGLGTVQNSLLYKTKE</sequence>
<evidence type="ECO:0000256" key="7">
    <source>
        <dbReference type="ARBA" id="ARBA00023288"/>
    </source>
</evidence>
<accession>A0ABS1H2Y8</accession>
<comment type="caution">
    <text evidence="10">The sequence shown here is derived from an EMBL/GenBank/DDBJ whole genome shotgun (WGS) entry which is preliminary data.</text>
</comment>
<name>A0ABS1H2Y8_9BACL</name>
<keyword evidence="4" id="KW-0732">Signal</keyword>
<dbReference type="PANTHER" id="PTHR35789:SF1">
    <property type="entry name" value="SPORE GERMINATION PROTEIN B3"/>
    <property type="match status" value="1"/>
</dbReference>
<comment type="subcellular location">
    <subcellularLocation>
        <location evidence="1">Membrane</location>
        <topology evidence="1">Lipid-anchor</topology>
    </subcellularLocation>
</comment>
<keyword evidence="11" id="KW-1185">Reference proteome</keyword>
<dbReference type="Pfam" id="PF25198">
    <property type="entry name" value="Spore_GerAC_N"/>
    <property type="match status" value="1"/>
</dbReference>
<dbReference type="InterPro" id="IPR046953">
    <property type="entry name" value="Spore_GerAC-like_C"/>
</dbReference>
<dbReference type="Pfam" id="PF05504">
    <property type="entry name" value="Spore_GerAC"/>
    <property type="match status" value="1"/>
</dbReference>
<organism evidence="10 11">
    <name type="scientific">Viridibacillus soli</name>
    <dbReference type="NCBI Taxonomy" id="2798301"/>
    <lineage>
        <taxon>Bacteria</taxon>
        <taxon>Bacillati</taxon>
        <taxon>Bacillota</taxon>
        <taxon>Bacilli</taxon>
        <taxon>Bacillales</taxon>
        <taxon>Caryophanaceae</taxon>
        <taxon>Viridibacillus</taxon>
    </lineage>
</organism>
<feature type="domain" description="Spore germination protein N-terminal" evidence="9">
    <location>
        <begin position="23"/>
        <end position="197"/>
    </location>
</feature>
<dbReference type="Gene3D" id="6.20.190.10">
    <property type="entry name" value="Nutrient germinant receptor protein C, domain 1"/>
    <property type="match status" value="1"/>
</dbReference>
<dbReference type="PANTHER" id="PTHR35789">
    <property type="entry name" value="SPORE GERMINATION PROTEIN B3"/>
    <property type="match status" value="1"/>
</dbReference>
<dbReference type="NCBIfam" id="TIGR02887">
    <property type="entry name" value="spore_ger_x_C"/>
    <property type="match status" value="1"/>
</dbReference>
<evidence type="ECO:0000256" key="3">
    <source>
        <dbReference type="ARBA" id="ARBA00022544"/>
    </source>
</evidence>
<evidence type="ECO:0000256" key="6">
    <source>
        <dbReference type="ARBA" id="ARBA00023139"/>
    </source>
</evidence>
<keyword evidence="3" id="KW-0309">Germination</keyword>
<dbReference type="InterPro" id="IPR038501">
    <property type="entry name" value="Spore_GerAC_C_sf"/>
</dbReference>
<keyword evidence="5" id="KW-0472">Membrane</keyword>
<evidence type="ECO:0000259" key="8">
    <source>
        <dbReference type="Pfam" id="PF05504"/>
    </source>
</evidence>
<evidence type="ECO:0000259" key="9">
    <source>
        <dbReference type="Pfam" id="PF25198"/>
    </source>
</evidence>
<feature type="domain" description="Spore germination GerAC-like C-terminal" evidence="8">
    <location>
        <begin position="222"/>
        <end position="386"/>
    </location>
</feature>
<evidence type="ECO:0000256" key="5">
    <source>
        <dbReference type="ARBA" id="ARBA00023136"/>
    </source>
</evidence>
<reference evidence="10 11" key="1">
    <citation type="submission" date="2020-12" db="EMBL/GenBank/DDBJ databases">
        <title>YIM B01967 draft genome.</title>
        <authorList>
            <person name="Yan X."/>
        </authorList>
    </citation>
    <scope>NUCLEOTIDE SEQUENCE [LARGE SCALE GENOMIC DNA]</scope>
    <source>
        <strain evidence="10 11">YIM B01967</strain>
    </source>
</reference>